<evidence type="ECO:0000313" key="3">
    <source>
        <dbReference type="EMBL" id="PAA72403.1"/>
    </source>
</evidence>
<dbReference type="OrthoDB" id="6041973at2759"/>
<dbReference type="AlphaFoldDB" id="A0A267FFB7"/>
<keyword evidence="4" id="KW-1185">Reference proteome</keyword>
<dbReference type="EMBL" id="NIVC01001834">
    <property type="protein sequence ID" value="PAA63546.1"/>
    <property type="molecule type" value="Genomic_DNA"/>
</dbReference>
<proteinExistence type="predicted"/>
<evidence type="ECO:0000256" key="1">
    <source>
        <dbReference type="SAM" id="MobiDB-lite"/>
    </source>
</evidence>
<comment type="caution">
    <text evidence="3">The sequence shown here is derived from an EMBL/GenBank/DDBJ whole genome shotgun (WGS) entry which is preliminary data.</text>
</comment>
<dbReference type="STRING" id="282301.A0A267FFB7"/>
<evidence type="ECO:0000313" key="2">
    <source>
        <dbReference type="EMBL" id="PAA63546.1"/>
    </source>
</evidence>
<organism evidence="3 4">
    <name type="scientific">Macrostomum lignano</name>
    <dbReference type="NCBI Taxonomy" id="282301"/>
    <lineage>
        <taxon>Eukaryota</taxon>
        <taxon>Metazoa</taxon>
        <taxon>Spiralia</taxon>
        <taxon>Lophotrochozoa</taxon>
        <taxon>Platyhelminthes</taxon>
        <taxon>Rhabditophora</taxon>
        <taxon>Macrostomorpha</taxon>
        <taxon>Macrostomida</taxon>
        <taxon>Macrostomidae</taxon>
        <taxon>Macrostomum</taxon>
    </lineage>
</organism>
<name>A0A267FFB7_9PLAT</name>
<gene>
    <name evidence="3" type="ORF">BOX15_Mlig016128g2</name>
    <name evidence="2" type="ORF">BOX15_Mlig016128g3</name>
</gene>
<reference evidence="3 4" key="1">
    <citation type="submission" date="2017-06" db="EMBL/GenBank/DDBJ databases">
        <title>A platform for efficient transgenesis in Macrostomum lignano, a flatworm model organism for stem cell research.</title>
        <authorList>
            <person name="Berezikov E."/>
        </authorList>
    </citation>
    <scope>NUCLEOTIDE SEQUENCE [LARGE SCALE GENOMIC DNA]</scope>
    <source>
        <strain evidence="3">DV1</strain>
        <tissue evidence="3">Whole organism</tissue>
    </source>
</reference>
<accession>A0A267FFB7</accession>
<feature type="region of interest" description="Disordered" evidence="1">
    <location>
        <begin position="142"/>
        <end position="176"/>
    </location>
</feature>
<protein>
    <submittedName>
        <fullName evidence="3">Uncharacterized protein</fullName>
    </submittedName>
</protein>
<evidence type="ECO:0000313" key="4">
    <source>
        <dbReference type="Proteomes" id="UP000215902"/>
    </source>
</evidence>
<sequence>YRANSSVKLAVLGAASASGSRGIHVSAALCRIPHFHRKRYRRTLVPPYHQARYADEDLTASEEPPLPLDGSLFTTRPSPEQERRESMLKQRSIYGKLNELNETESNMWYRKLNMPLEHPCCLPLAQAICNANIDPWLIPSAPKVPESAPSSTSPPGTKIDSEEADKGDVGLTPTSAVSAPPIVVASPTSRLSLDQRSSLISLAIEAVRAVEAQHRWPEQPGPRLQARVQQRRICAVMEALLIGCARTGALTAPDDLQADESPFVQMFARYSGLHPSASKRLLLPDLASMRTGRFLIRAPLAWQLRSRTPLSPLASSLSVRPPPPAWPYNPDLLGLTPEQDYWCFGEIAKFLLKRHGDKVLRAVPGHVTDDARLPGDPCEFGLLLAINGDDPGGVDRQPDQSPPVDFQRPEFWPALTCDALLRLYASTAAQAFHRGFNWVTDLRLGDRPFVTMSGSFVGDYLKLSAFQLATVAGGGDYQMVSDSAGQARLSNQMWTQPEPVLLWQRDSRTGRVTDANPEQVLRLADLICSPRCSREEAAEGRPFLDGEAPCSRTRWIGSAEETAYRPVEPLSVQIRQKPRSPNHMYLLDPVQPHTLYRSLAGTHPRFPRLPETAEARAANWRLKREFVKRGRRKVVRKPYLITDAFP</sequence>
<dbReference type="EMBL" id="NIVC01001095">
    <property type="protein sequence ID" value="PAA72403.1"/>
    <property type="molecule type" value="Genomic_DNA"/>
</dbReference>
<dbReference type="Proteomes" id="UP000215902">
    <property type="component" value="Unassembled WGS sequence"/>
</dbReference>
<feature type="non-terminal residue" evidence="3">
    <location>
        <position position="1"/>
    </location>
</feature>
<feature type="compositionally biased region" description="Basic and acidic residues" evidence="1">
    <location>
        <begin position="159"/>
        <end position="168"/>
    </location>
</feature>
<feature type="region of interest" description="Disordered" evidence="1">
    <location>
        <begin position="57"/>
        <end position="87"/>
    </location>
</feature>